<evidence type="ECO:0000256" key="3">
    <source>
        <dbReference type="SAM" id="SignalP"/>
    </source>
</evidence>
<dbReference type="Gene3D" id="2.60.40.1180">
    <property type="entry name" value="Golgi alpha-mannosidase II"/>
    <property type="match status" value="1"/>
</dbReference>
<comment type="similarity">
    <text evidence="1">Belongs to the glycosyl hydrolase 66 family.</text>
</comment>
<dbReference type="InterPro" id="IPR013783">
    <property type="entry name" value="Ig-like_fold"/>
</dbReference>
<dbReference type="Pfam" id="PF13199">
    <property type="entry name" value="Glyco_hydro_66"/>
    <property type="match status" value="1"/>
</dbReference>
<dbReference type="EMBL" id="JACJVP010000020">
    <property type="protein sequence ID" value="MBB6671330.1"/>
    <property type="molecule type" value="Genomic_DNA"/>
</dbReference>
<name>A0A7X0RPT1_9BACL</name>
<evidence type="ECO:0000256" key="1">
    <source>
        <dbReference type="ARBA" id="ARBA00010837"/>
    </source>
</evidence>
<evidence type="ECO:0000256" key="2">
    <source>
        <dbReference type="ARBA" id="ARBA00022729"/>
    </source>
</evidence>
<dbReference type="Proteomes" id="UP000547209">
    <property type="component" value="Unassembled WGS sequence"/>
</dbReference>
<dbReference type="Gene3D" id="2.60.40.10">
    <property type="entry name" value="Immunoglobulins"/>
    <property type="match status" value="1"/>
</dbReference>
<dbReference type="Gene3D" id="3.20.20.80">
    <property type="entry name" value="Glycosidases"/>
    <property type="match status" value="1"/>
</dbReference>
<dbReference type="CDD" id="cd14745">
    <property type="entry name" value="GH66"/>
    <property type="match status" value="1"/>
</dbReference>
<organism evidence="4 5">
    <name type="scientific">Cohnella nanjingensis</name>
    <dbReference type="NCBI Taxonomy" id="1387779"/>
    <lineage>
        <taxon>Bacteria</taxon>
        <taxon>Bacillati</taxon>
        <taxon>Bacillota</taxon>
        <taxon>Bacilli</taxon>
        <taxon>Bacillales</taxon>
        <taxon>Paenibacillaceae</taxon>
        <taxon>Cohnella</taxon>
    </lineage>
</organism>
<comment type="caution">
    <text evidence="4">The sequence shown here is derived from an EMBL/GenBank/DDBJ whole genome shotgun (WGS) entry which is preliminary data.</text>
</comment>
<reference evidence="4 5" key="1">
    <citation type="submission" date="2020-08" db="EMBL/GenBank/DDBJ databases">
        <title>Cohnella phylogeny.</title>
        <authorList>
            <person name="Dunlap C."/>
        </authorList>
    </citation>
    <scope>NUCLEOTIDE SEQUENCE [LARGE SCALE GENOMIC DNA]</scope>
    <source>
        <strain evidence="4 5">DSM 28246</strain>
    </source>
</reference>
<proteinExistence type="inferred from homology"/>
<dbReference type="GO" id="GO:0016787">
    <property type="term" value="F:hydrolase activity"/>
    <property type="evidence" value="ECO:0007669"/>
    <property type="project" value="UniProtKB-KW"/>
</dbReference>
<sequence>MNDISKRAVGLLAVALALTVPLSACERTAPIRAQDVPEASLLGDASTDKARYAPGETVRYTMKLNGDAPSGKLVVRYKQLDRVVGETKMPVKGAKELVWEWKPPADDYTGYMTEIFLERDGHLADRRTIAVDVSSDWGKFPRYGYLADFMSMERANREAVIDRLNRYHLNGLQFYDWQWKHHDPVKTDEAGQPAAAWSDIAGREVSLATMRDYIALAHGKNMKAMNYNLLFGAYEDAERDGVKREWGLFKDPTGETQDRHPLPDGWASDILLMDPSNPDWQQYLIAKERKAFELLPFDGWHVDQLGDRGARWTATGKSVNLAATYAPFLQAAKQGLDVDYVMNAVGQFAQPYIAKQAPVKFLYTEVWESHPQYKNLKQIVDQNRKLSDGKLNTVLAAYMNYDLSDRKGEFNRPGVLLADAVIFASGASHLELGENMLSKEYFPHRNLSVTPALERDLIAFYDFLTGYQNLLRDGAEDAEVDVTDDSGTALSREAEAGKIWTFAKRKDDRVMLHLINFADAKGMNWNDAKGTQAEPTVKENVRLAVRTDRKVGKVWMATPDYYGGSAVELGFKQEGGSLRLTLPKLRYWDMVVIEYKGS</sequence>
<feature type="signal peptide" evidence="3">
    <location>
        <begin position="1"/>
        <end position="24"/>
    </location>
</feature>
<dbReference type="AlphaFoldDB" id="A0A7X0RPT1"/>
<accession>A0A7X0RPT1</accession>
<keyword evidence="2 3" id="KW-0732">Signal</keyword>
<keyword evidence="5" id="KW-1185">Reference proteome</keyword>
<gene>
    <name evidence="4" type="ORF">H7C19_11635</name>
</gene>
<feature type="chain" id="PRO_5039109833" evidence="3">
    <location>
        <begin position="25"/>
        <end position="598"/>
    </location>
</feature>
<protein>
    <submittedName>
        <fullName evidence="4">Glycoside hydrolase family 66 protein</fullName>
    </submittedName>
</protein>
<evidence type="ECO:0000313" key="4">
    <source>
        <dbReference type="EMBL" id="MBB6671330.1"/>
    </source>
</evidence>
<dbReference type="InterPro" id="IPR013780">
    <property type="entry name" value="Glyco_hydro_b"/>
</dbReference>
<evidence type="ECO:0000313" key="5">
    <source>
        <dbReference type="Proteomes" id="UP000547209"/>
    </source>
</evidence>
<dbReference type="RefSeq" id="WP_185142813.1">
    <property type="nucleotide sequence ID" value="NZ_JACJVP010000020.1"/>
</dbReference>
<keyword evidence="4" id="KW-0378">Hydrolase</keyword>
<dbReference type="InterPro" id="IPR025092">
    <property type="entry name" value="Glyco_hydro_66"/>
</dbReference>